<keyword evidence="3" id="KW-0285">Flavoprotein</keyword>
<feature type="region of interest" description="Disordered" evidence="8">
    <location>
        <begin position="492"/>
        <end position="520"/>
    </location>
</feature>
<name>A0A7K3WKJ7_9ACTN</name>
<dbReference type="PANTHER" id="PTHR43872">
    <property type="entry name" value="MONOOXYGENASE, PUTATIVE (AFU_ORTHOLOGUE AFUA_8G02570)-RELATED"/>
    <property type="match status" value="1"/>
</dbReference>
<keyword evidence="7" id="KW-0503">Monooxygenase</keyword>
<keyword evidence="10" id="KW-1185">Reference proteome</keyword>
<evidence type="ECO:0000256" key="1">
    <source>
        <dbReference type="ARBA" id="ARBA00001974"/>
    </source>
</evidence>
<dbReference type="Gene3D" id="3.50.50.60">
    <property type="entry name" value="FAD/NAD(P)-binding domain"/>
    <property type="match status" value="3"/>
</dbReference>
<dbReference type="InterPro" id="IPR020946">
    <property type="entry name" value="Flavin_mOase-like"/>
</dbReference>
<dbReference type="AlphaFoldDB" id="A0A7K3WKJ7"/>
<protein>
    <submittedName>
        <fullName evidence="9">NAD(P)/FAD-dependent oxidoreductase</fullName>
    </submittedName>
</protein>
<dbReference type="Pfam" id="PF00743">
    <property type="entry name" value="FMO-like"/>
    <property type="match status" value="1"/>
</dbReference>
<evidence type="ECO:0000313" key="9">
    <source>
        <dbReference type="EMBL" id="NEL56389.1"/>
    </source>
</evidence>
<evidence type="ECO:0000256" key="6">
    <source>
        <dbReference type="ARBA" id="ARBA00023002"/>
    </source>
</evidence>
<dbReference type="FunFam" id="3.50.50.60:FF:000228">
    <property type="entry name" value="FAD-containing monooxygenase EthA"/>
    <property type="match status" value="1"/>
</dbReference>
<evidence type="ECO:0000313" key="10">
    <source>
        <dbReference type="Proteomes" id="UP000470470"/>
    </source>
</evidence>
<dbReference type="EMBL" id="JAAGWK010000034">
    <property type="protein sequence ID" value="NEL56389.1"/>
    <property type="molecule type" value="Genomic_DNA"/>
</dbReference>
<evidence type="ECO:0000256" key="3">
    <source>
        <dbReference type="ARBA" id="ARBA00022630"/>
    </source>
</evidence>
<comment type="similarity">
    <text evidence="2">Belongs to the FAD-binding monooxygenase family.</text>
</comment>
<dbReference type="InterPro" id="IPR036188">
    <property type="entry name" value="FAD/NAD-bd_sf"/>
</dbReference>
<comment type="caution">
    <text evidence="9">The sequence shown here is derived from an EMBL/GenBank/DDBJ whole genome shotgun (WGS) entry which is preliminary data.</text>
</comment>
<gene>
    <name evidence="9" type="ORF">G1H19_20680</name>
</gene>
<dbReference type="GO" id="GO:0050660">
    <property type="term" value="F:flavin adenine dinucleotide binding"/>
    <property type="evidence" value="ECO:0007669"/>
    <property type="project" value="InterPro"/>
</dbReference>
<evidence type="ECO:0000256" key="7">
    <source>
        <dbReference type="ARBA" id="ARBA00023033"/>
    </source>
</evidence>
<organism evidence="9 10">
    <name type="scientific">Goekera deserti</name>
    <dbReference type="NCBI Taxonomy" id="2497753"/>
    <lineage>
        <taxon>Bacteria</taxon>
        <taxon>Bacillati</taxon>
        <taxon>Actinomycetota</taxon>
        <taxon>Actinomycetes</taxon>
        <taxon>Geodermatophilales</taxon>
        <taxon>Geodermatophilaceae</taxon>
        <taxon>Goekera</taxon>
    </lineage>
</organism>
<dbReference type="GO" id="GO:0004499">
    <property type="term" value="F:N,N-dimethylaniline monooxygenase activity"/>
    <property type="evidence" value="ECO:0007669"/>
    <property type="project" value="InterPro"/>
</dbReference>
<evidence type="ECO:0000256" key="5">
    <source>
        <dbReference type="ARBA" id="ARBA00022857"/>
    </source>
</evidence>
<proteinExistence type="inferred from homology"/>
<keyword evidence="5" id="KW-0521">NADP</keyword>
<dbReference type="SUPFAM" id="SSF51905">
    <property type="entry name" value="FAD/NAD(P)-binding domain"/>
    <property type="match status" value="1"/>
</dbReference>
<dbReference type="Proteomes" id="UP000470470">
    <property type="component" value="Unassembled WGS sequence"/>
</dbReference>
<accession>A0A7K3WKJ7</accession>
<dbReference type="InterPro" id="IPR051820">
    <property type="entry name" value="FAD-binding_MO"/>
</dbReference>
<evidence type="ECO:0000256" key="4">
    <source>
        <dbReference type="ARBA" id="ARBA00022827"/>
    </source>
</evidence>
<dbReference type="PANTHER" id="PTHR43872:SF1">
    <property type="entry name" value="MONOOXYGENASE, PUTATIVE (AFU_ORTHOLOGUE AFUA_8G02570)-RELATED"/>
    <property type="match status" value="1"/>
</dbReference>
<reference evidence="9 10" key="1">
    <citation type="submission" date="2020-02" db="EMBL/GenBank/DDBJ databases">
        <title>The whole genome sequence of CPCC 205119.</title>
        <authorList>
            <person name="Jiang Z."/>
        </authorList>
    </citation>
    <scope>NUCLEOTIDE SEQUENCE [LARGE SCALE GENOMIC DNA]</scope>
    <source>
        <strain evidence="9 10">CPCC 205119</strain>
    </source>
</reference>
<dbReference type="GO" id="GO:0050661">
    <property type="term" value="F:NADP binding"/>
    <property type="evidence" value="ECO:0007669"/>
    <property type="project" value="InterPro"/>
</dbReference>
<evidence type="ECO:0000256" key="2">
    <source>
        <dbReference type="ARBA" id="ARBA00010139"/>
    </source>
</evidence>
<dbReference type="Pfam" id="PF13450">
    <property type="entry name" value="NAD_binding_8"/>
    <property type="match status" value="1"/>
</dbReference>
<keyword evidence="6" id="KW-0560">Oxidoreductase</keyword>
<comment type="cofactor">
    <cofactor evidence="1">
        <name>FAD</name>
        <dbReference type="ChEBI" id="CHEBI:57692"/>
    </cofactor>
</comment>
<sequence>MTRHHPDADPIAPSEPAPQHVDVLIVGAGLSGIGAACHLTRECPDKTYAVLESREAIGGTWDLFRYPGVRSDSDMFTLGYDFRPWRSARAIADGASIREYVVDTAREHGVTEHIRFGHRVVSARWSSADARWTVTARHGEQTVQLTCSWLSVCSGYYRYDEGYTPVLPGTEQFTGQVVHPQHWPADLDVTGKRVVVIGSGATAVTLVPNLAPDAEHVTMLQRTPSYVVALPGTDPLASWLQQRLPERVAHRVVRWKNVVMTTTSYQVSRRRPELMKKLIRTGMLRQLPVGYDVDTHFSPPYQPWDQRLCLVPDGDLFRALRSGRASIATGQIETFTEHGIRLRSGEELPADVVVTATGLNLLTMGGMTVEVDGRPVEPSETVSYKGMMVSGVPNLALVIGYTNNSWTLKADLISRYVCRLIRYLDTHDLASATPVAPPEGADAPFLDLSSGYVQRSLDALPRQGSRAPWKLHQNYFRDLWLMKRGPLADEGMTFQPRTPSWSGTPVPTPVGTVPEKEAVA</sequence>
<feature type="compositionally biased region" description="Low complexity" evidence="8">
    <location>
        <begin position="503"/>
        <end position="513"/>
    </location>
</feature>
<evidence type="ECO:0000256" key="8">
    <source>
        <dbReference type="SAM" id="MobiDB-lite"/>
    </source>
</evidence>
<keyword evidence="4" id="KW-0274">FAD</keyword>